<comment type="caution">
    <text evidence="3">The sequence shown here is derived from an EMBL/GenBank/DDBJ whole genome shotgun (WGS) entry which is preliminary data.</text>
</comment>
<gene>
    <name evidence="3" type="ORF">Ctob_001678</name>
</gene>
<evidence type="ECO:0000313" key="4">
    <source>
        <dbReference type="Proteomes" id="UP000037460"/>
    </source>
</evidence>
<dbReference type="InterPro" id="IPR009081">
    <property type="entry name" value="PP-bd_ACP"/>
</dbReference>
<proteinExistence type="predicted"/>
<protein>
    <submittedName>
        <fullName evidence="3">Polyketide non-ribosomal peptide rhizoxin biosynthesis</fullName>
    </submittedName>
</protein>
<dbReference type="Gene3D" id="3.40.630.30">
    <property type="match status" value="1"/>
</dbReference>
<reference evidence="4" key="1">
    <citation type="journal article" date="2015" name="PLoS Genet.">
        <title>Genome Sequence and Transcriptome Analyses of Chrysochromulina tobin: Metabolic Tools for Enhanced Algal Fitness in the Prominent Order Prymnesiales (Haptophyceae).</title>
        <authorList>
            <person name="Hovde B.T."/>
            <person name="Deodato C.R."/>
            <person name="Hunsperger H.M."/>
            <person name="Ryken S.A."/>
            <person name="Yost W."/>
            <person name="Jha R.K."/>
            <person name="Patterson J."/>
            <person name="Monnat R.J. Jr."/>
            <person name="Barlow S.B."/>
            <person name="Starkenburg S.R."/>
            <person name="Cattolico R.A."/>
        </authorList>
    </citation>
    <scope>NUCLEOTIDE SEQUENCE</scope>
    <source>
        <strain evidence="4">CCMP291</strain>
    </source>
</reference>
<dbReference type="Gene3D" id="1.10.1200.10">
    <property type="entry name" value="ACP-like"/>
    <property type="match status" value="1"/>
</dbReference>
<dbReference type="SUPFAM" id="SSF47336">
    <property type="entry name" value="ACP-like"/>
    <property type="match status" value="1"/>
</dbReference>
<evidence type="ECO:0000259" key="2">
    <source>
        <dbReference type="Pfam" id="PF00550"/>
    </source>
</evidence>
<name>A0A0M0JI88_9EUKA</name>
<dbReference type="EMBL" id="JWZX01002898">
    <property type="protein sequence ID" value="KOO26032.1"/>
    <property type="molecule type" value="Genomic_DNA"/>
</dbReference>
<keyword evidence="4" id="KW-1185">Reference proteome</keyword>
<dbReference type="AlphaFoldDB" id="A0A0M0JI88"/>
<sequence length="258" mass="27869">MYTQRVHSYESLLSARRETELGLHTPAGSTLHLLSVVQLPRARVADKLRRFGLLLARLDATIDRACAITRCRSYEPARGLSYQAHVAQGTDPGLLFHTAVGAVVGELVTDYRPDDVANLGYGVLVSYALRARDLSQRSVAQGGGAPGTQPVLDLPRSLAECESLIIAVMDELSYTQTREWDAGRKRAAFMDLGIDSLDAVRFVRGLNARLAPAVTLGTTSFLEHPNQEVHTQGSMAHALDGLAPAPKPSVCSPQAEMP</sequence>
<accession>A0A0M0JI88</accession>
<feature type="region of interest" description="Disordered" evidence="1">
    <location>
        <begin position="239"/>
        <end position="258"/>
    </location>
</feature>
<dbReference type="InterPro" id="IPR036736">
    <property type="entry name" value="ACP-like_sf"/>
</dbReference>
<organism evidence="3 4">
    <name type="scientific">Chrysochromulina tobinii</name>
    <dbReference type="NCBI Taxonomy" id="1460289"/>
    <lineage>
        <taxon>Eukaryota</taxon>
        <taxon>Haptista</taxon>
        <taxon>Haptophyta</taxon>
        <taxon>Prymnesiophyceae</taxon>
        <taxon>Prymnesiales</taxon>
        <taxon>Chrysochromulinaceae</taxon>
        <taxon>Chrysochromulina</taxon>
    </lineage>
</organism>
<evidence type="ECO:0000313" key="3">
    <source>
        <dbReference type="EMBL" id="KOO26032.1"/>
    </source>
</evidence>
<dbReference type="Proteomes" id="UP000037460">
    <property type="component" value="Unassembled WGS sequence"/>
</dbReference>
<feature type="domain" description="Carrier" evidence="2">
    <location>
        <begin position="187"/>
        <end position="226"/>
    </location>
</feature>
<evidence type="ECO:0000256" key="1">
    <source>
        <dbReference type="SAM" id="MobiDB-lite"/>
    </source>
</evidence>
<dbReference type="Pfam" id="PF00550">
    <property type="entry name" value="PP-binding"/>
    <property type="match status" value="1"/>
</dbReference>